<organism evidence="1">
    <name type="scientific">viral metagenome</name>
    <dbReference type="NCBI Taxonomy" id="1070528"/>
    <lineage>
        <taxon>unclassified sequences</taxon>
        <taxon>metagenomes</taxon>
        <taxon>organismal metagenomes</taxon>
    </lineage>
</organism>
<name>A0A6M3IET1_9ZZZZ</name>
<keyword evidence="1" id="KW-0808">Transferase</keyword>
<dbReference type="EMBL" id="MT142434">
    <property type="protein sequence ID" value="QJA80751.1"/>
    <property type="molecule type" value="Genomic_DNA"/>
</dbReference>
<dbReference type="EMBL" id="MT141189">
    <property type="protein sequence ID" value="QJA55914.1"/>
    <property type="molecule type" value="Genomic_DNA"/>
</dbReference>
<gene>
    <name evidence="2" type="ORF">MM415A00662_0006</name>
    <name evidence="1" type="ORF">MM415B01967_0009</name>
</gene>
<accession>A0A6M3IET1</accession>
<dbReference type="Pfam" id="PF13489">
    <property type="entry name" value="Methyltransf_23"/>
    <property type="match status" value="1"/>
</dbReference>
<dbReference type="PANTHER" id="PTHR43861">
    <property type="entry name" value="TRANS-ACONITATE 2-METHYLTRANSFERASE-RELATED"/>
    <property type="match status" value="1"/>
</dbReference>
<sequence>MKNIDLKEKYNDLHKQGASSWFSTGWEERKGIIEMGEPWTGLNVLEIGCGEGDLCVLMDMAGANGPIGIEYSDVAFTTACQRCGHLEFRLGDYRDPNVHPTKRVDRIVMEGVLEHLDDPFKELKWMIDNLLSPGGDIITSSPAFINPRGFILMALQKLFNVPITLADLHYLNPWDFERFCEDVNMELDYLSVEYDWGFGQNMVDDLKKRLPNCLRDAGMSELGVPNLIKWLQDMANEVTWEGGDLDGAAIVYHITRKE</sequence>
<evidence type="ECO:0000313" key="2">
    <source>
        <dbReference type="EMBL" id="QJA80751.1"/>
    </source>
</evidence>
<dbReference type="AlphaFoldDB" id="A0A6M3IET1"/>
<dbReference type="InterPro" id="IPR029063">
    <property type="entry name" value="SAM-dependent_MTases_sf"/>
</dbReference>
<evidence type="ECO:0000313" key="1">
    <source>
        <dbReference type="EMBL" id="QJA55914.1"/>
    </source>
</evidence>
<dbReference type="GO" id="GO:0008168">
    <property type="term" value="F:methyltransferase activity"/>
    <property type="evidence" value="ECO:0007669"/>
    <property type="project" value="UniProtKB-KW"/>
</dbReference>
<proteinExistence type="predicted"/>
<dbReference type="GO" id="GO:0032259">
    <property type="term" value="P:methylation"/>
    <property type="evidence" value="ECO:0007669"/>
    <property type="project" value="UniProtKB-KW"/>
</dbReference>
<dbReference type="Gene3D" id="3.40.50.150">
    <property type="entry name" value="Vaccinia Virus protein VP39"/>
    <property type="match status" value="1"/>
</dbReference>
<protein>
    <submittedName>
        <fullName evidence="1">Putative methyltransferase</fullName>
    </submittedName>
</protein>
<dbReference type="CDD" id="cd02440">
    <property type="entry name" value="AdoMet_MTases"/>
    <property type="match status" value="1"/>
</dbReference>
<reference evidence="1" key="1">
    <citation type="submission" date="2020-03" db="EMBL/GenBank/DDBJ databases">
        <title>The deep terrestrial virosphere.</title>
        <authorList>
            <person name="Holmfeldt K."/>
            <person name="Nilsson E."/>
            <person name="Simone D."/>
            <person name="Lopez-Fernandez M."/>
            <person name="Wu X."/>
            <person name="de Brujin I."/>
            <person name="Lundin D."/>
            <person name="Andersson A."/>
            <person name="Bertilsson S."/>
            <person name="Dopson M."/>
        </authorList>
    </citation>
    <scope>NUCLEOTIDE SEQUENCE</scope>
    <source>
        <strain evidence="2">MM415A00662</strain>
        <strain evidence="1">MM415B01967</strain>
    </source>
</reference>
<keyword evidence="1" id="KW-0489">Methyltransferase</keyword>
<dbReference type="SUPFAM" id="SSF53335">
    <property type="entry name" value="S-adenosyl-L-methionine-dependent methyltransferases"/>
    <property type="match status" value="1"/>
</dbReference>